<dbReference type="PROSITE" id="PS50994">
    <property type="entry name" value="INTEGRASE"/>
    <property type="match status" value="1"/>
</dbReference>
<evidence type="ECO:0000259" key="11">
    <source>
        <dbReference type="PROSITE" id="PS50994"/>
    </source>
</evidence>
<keyword evidence="2" id="KW-0808">Transferase</keyword>
<dbReference type="InterPro" id="IPR056924">
    <property type="entry name" value="SH3_Tf2-1"/>
</dbReference>
<dbReference type="InterPro" id="IPR012337">
    <property type="entry name" value="RNaseH-like_sf"/>
</dbReference>
<dbReference type="Gene3D" id="2.40.50.40">
    <property type="match status" value="1"/>
</dbReference>
<evidence type="ECO:0000256" key="3">
    <source>
        <dbReference type="ARBA" id="ARBA00022695"/>
    </source>
</evidence>
<dbReference type="GO" id="GO:0004519">
    <property type="term" value="F:endonuclease activity"/>
    <property type="evidence" value="ECO:0007669"/>
    <property type="project" value="UniProtKB-KW"/>
</dbReference>
<dbReference type="InterPro" id="IPR036397">
    <property type="entry name" value="RNaseH_sf"/>
</dbReference>
<feature type="domain" description="Integrase catalytic" evidence="11">
    <location>
        <begin position="832"/>
        <end position="1001"/>
    </location>
</feature>
<keyword evidence="6" id="KW-0378">Hydrolase</keyword>
<evidence type="ECO:0000256" key="7">
    <source>
        <dbReference type="ARBA" id="ARBA00022918"/>
    </source>
</evidence>
<keyword evidence="8" id="KW-0511">Multifunctional enzyme</keyword>
<dbReference type="Gene3D" id="3.10.20.370">
    <property type="match status" value="1"/>
</dbReference>
<dbReference type="GO" id="GO:0015074">
    <property type="term" value="P:DNA integration"/>
    <property type="evidence" value="ECO:0007669"/>
    <property type="project" value="InterPro"/>
</dbReference>
<dbReference type="Gene3D" id="3.30.420.10">
    <property type="entry name" value="Ribonuclease H-like superfamily/Ribonuclease H"/>
    <property type="match status" value="1"/>
</dbReference>
<dbReference type="Pfam" id="PF24626">
    <property type="entry name" value="SH3_Tf2-1"/>
    <property type="match status" value="1"/>
</dbReference>
<dbReference type="InterPro" id="IPR000953">
    <property type="entry name" value="Chromo/chromo_shadow_dom"/>
</dbReference>
<evidence type="ECO:0000256" key="2">
    <source>
        <dbReference type="ARBA" id="ARBA00022679"/>
    </source>
</evidence>
<dbReference type="Gene3D" id="3.10.10.10">
    <property type="entry name" value="HIV Type 1 Reverse Transcriptase, subunit A, domain 1"/>
    <property type="match status" value="1"/>
</dbReference>
<evidence type="ECO:0000256" key="8">
    <source>
        <dbReference type="ARBA" id="ARBA00023268"/>
    </source>
</evidence>
<feature type="region of interest" description="Disordered" evidence="9">
    <location>
        <begin position="1"/>
        <end position="30"/>
    </location>
</feature>
<dbReference type="CDD" id="cd09274">
    <property type="entry name" value="RNase_HI_RT_Ty3"/>
    <property type="match status" value="1"/>
</dbReference>
<evidence type="ECO:0000256" key="6">
    <source>
        <dbReference type="ARBA" id="ARBA00022801"/>
    </source>
</evidence>
<evidence type="ECO:0000256" key="9">
    <source>
        <dbReference type="SAM" id="MobiDB-lite"/>
    </source>
</evidence>
<dbReference type="EMBL" id="AC007203">
    <property type="protein sequence ID" value="AAD39272.1"/>
    <property type="molecule type" value="Genomic_DNA"/>
</dbReference>
<dbReference type="Pfam" id="PF00385">
    <property type="entry name" value="Chromo"/>
    <property type="match status" value="1"/>
</dbReference>
<dbReference type="InterPro" id="IPR043502">
    <property type="entry name" value="DNA/RNA_pol_sf"/>
</dbReference>
<keyword evidence="1" id="KW-0645">Protease</keyword>
<dbReference type="SUPFAM" id="SSF56672">
    <property type="entry name" value="DNA/RNA polymerases"/>
    <property type="match status" value="1"/>
</dbReference>
<proteinExistence type="predicted"/>
<reference key="2">
    <citation type="journal article" date="2000" name="Nature">
        <title>Sequence and analysis of chromosome 1 of the plant Arabidopsis thaliana.</title>
        <authorList>
            <person name="Theologis A."/>
            <person name="Ecker J.R."/>
            <person name="Palm C.J."/>
            <person name="Federspiel N.A."/>
            <person name="Kaul S."/>
            <person name="White O."/>
            <person name="Alonso J."/>
            <person name="Altafi H."/>
            <person name="Araujo R."/>
            <person name="Bowman C.L."/>
            <person name="Brooks S.Y."/>
            <person name="Buehler E."/>
            <person name="Chan A."/>
            <person name="Chao Q."/>
            <person name="Chen H."/>
            <person name="Cheuk R.F."/>
            <person name="Chin C.W."/>
            <person name="Chung M.K."/>
            <person name="Conn L."/>
            <person name="Conway A.B."/>
            <person name="Conway A.R."/>
            <person name="Creasy T.H."/>
            <person name="Dewar K."/>
            <person name="Dunn P."/>
            <person name="Etgu P."/>
            <person name="Feldblyum T.V."/>
            <person name="Feng J."/>
            <person name="Fong B."/>
            <person name="Fujii C.Y."/>
            <person name="Gill J.E."/>
            <person name="Goldsmith A.D."/>
            <person name="Haas B."/>
            <person name="Hansen N.F."/>
            <person name="Hughes B."/>
            <person name="Huizar L."/>
            <person name="Hunter J.L."/>
            <person name="Jenkins J."/>
            <person name="Johnson-Hopson C."/>
            <person name="Khan S."/>
            <person name="Khaykin E."/>
            <person name="Kim C.J."/>
            <person name="Koo H.L."/>
            <person name="Kremenetskaia I."/>
            <person name="Kurtz D.B."/>
            <person name="Kwan A."/>
            <person name="Lam B."/>
            <person name="Langin-Hooper S."/>
            <person name="Lee A."/>
            <person name="Lee J.M."/>
            <person name="Lenz C.A."/>
            <person name="Li J.H."/>
            <person name="Li Y."/>
            <person name="Lin X."/>
            <person name="Liu S.X."/>
            <person name="Liu Z.A."/>
            <person name="Luros J.S."/>
            <person name="Maiti R."/>
            <person name="Marziali A."/>
            <person name="Militscher J."/>
            <person name="Miranda M."/>
            <person name="Nguyen M."/>
            <person name="Nierman W.C."/>
            <person name="Osborne B.I."/>
            <person name="Pai G."/>
            <person name="Peterson J."/>
            <person name="Pham P.K."/>
            <person name="Rizzo M."/>
            <person name="Rooney T."/>
            <person name="Rowley D."/>
            <person name="Sakano H."/>
            <person name="Salzberg S.L."/>
            <person name="Schwartz J.R."/>
            <person name="Shinn P."/>
            <person name="Southwick A.M."/>
            <person name="Sun H."/>
            <person name="Tallon L.J."/>
            <person name="Tambunga G."/>
            <person name="Toriumi M.J."/>
            <person name="Town C.D."/>
            <person name="Utterback T."/>
            <person name="Van Aken S."/>
            <person name="Vaysberg M."/>
            <person name="Vysotskaia V.S."/>
            <person name="Walker M."/>
            <person name="Wu D."/>
            <person name="Yu G."/>
            <person name="Fraser C.M."/>
            <person name="Venter J.C."/>
            <person name="Davis R.W."/>
        </authorList>
    </citation>
    <scope>NUCLEOTIDE SEQUENCE [LARGE SCALE GENOMIC DNA]</scope>
    <source>
        <strain>cv. Columbia</strain>
    </source>
</reference>
<dbReference type="Gene3D" id="3.30.70.270">
    <property type="match status" value="2"/>
</dbReference>
<keyword evidence="3" id="KW-0548">Nucleotidyltransferase</keyword>
<dbReference type="FunFam" id="3.10.10.10:FF:000007">
    <property type="entry name" value="Retrovirus-related Pol polyprotein from transposon 17.6-like Protein"/>
    <property type="match status" value="1"/>
</dbReference>
<feature type="domain" description="Chromo" evidence="10">
    <location>
        <begin position="1144"/>
        <end position="1178"/>
    </location>
</feature>
<dbReference type="PANTHER" id="PTHR37984:SF5">
    <property type="entry name" value="PROTEIN NYNRIN-LIKE"/>
    <property type="match status" value="1"/>
</dbReference>
<reference evidence="12" key="1">
    <citation type="submission" date="1999-06" db="EMBL/GenBank/DDBJ databases">
        <authorList>
            <person name="Federspiel N.A."/>
            <person name="Palm C.J."/>
            <person name="Conway A.B."/>
            <person name="Conn L."/>
            <person name="Hansen N.F."/>
            <person name="Altafi H."/>
            <person name="Araujo R."/>
            <person name="Huizar L."/>
            <person name="Rowley D."/>
            <person name="Buehler E."/>
            <person name="Dunn P."/>
            <person name="Gonzalez A."/>
            <person name="Kremenetskaia I."/>
            <person name="Kim C."/>
            <person name="Lenz C."/>
            <person name="Li J."/>
            <person name="Liu S."/>
            <person name="Luros S."/>
            <person name="Schwartz J."/>
            <person name="Shinn P."/>
            <person name="Toriumi M."/>
            <person name="Vysotskaia V.S."/>
            <person name="Walker M."/>
            <person name="Yu G."/>
            <person name="Ecker J."/>
            <person name="Theologis A."/>
            <person name="Davis R.W."/>
        </authorList>
    </citation>
    <scope>NUCLEOTIDE SEQUENCE</scope>
</reference>
<dbReference type="ExpressionAtlas" id="Q9XIG5">
    <property type="expression patterns" value="baseline and differential"/>
</dbReference>
<dbReference type="InterPro" id="IPR016197">
    <property type="entry name" value="Chromo-like_dom_sf"/>
</dbReference>
<feature type="compositionally biased region" description="Basic and acidic residues" evidence="9">
    <location>
        <begin position="69"/>
        <end position="83"/>
    </location>
</feature>
<feature type="compositionally biased region" description="Basic and acidic residues" evidence="9">
    <location>
        <begin position="9"/>
        <end position="21"/>
    </location>
</feature>
<dbReference type="InterPro" id="IPR023780">
    <property type="entry name" value="Chromo_domain"/>
</dbReference>
<dbReference type="SUPFAM" id="SSF53098">
    <property type="entry name" value="Ribonuclease H-like"/>
    <property type="match status" value="1"/>
</dbReference>
<organism evidence="12">
    <name type="scientific">Arabidopsis thaliana</name>
    <name type="common">Mouse-ear cress</name>
    <dbReference type="NCBI Taxonomy" id="3702"/>
    <lineage>
        <taxon>Eukaryota</taxon>
        <taxon>Viridiplantae</taxon>
        <taxon>Streptophyta</taxon>
        <taxon>Embryophyta</taxon>
        <taxon>Tracheophyta</taxon>
        <taxon>Spermatophyta</taxon>
        <taxon>Magnoliopsida</taxon>
        <taxon>eudicotyledons</taxon>
        <taxon>Gunneridae</taxon>
        <taxon>Pentapetalae</taxon>
        <taxon>rosids</taxon>
        <taxon>malvids</taxon>
        <taxon>Brassicales</taxon>
        <taxon>Brassicaceae</taxon>
        <taxon>Camelineae</taxon>
        <taxon>Arabidopsis</taxon>
    </lineage>
</organism>
<dbReference type="SMART" id="SM00298">
    <property type="entry name" value="CHROMO"/>
    <property type="match status" value="1"/>
</dbReference>
<accession>Q9XIG5</accession>
<dbReference type="CDD" id="cd18979">
    <property type="entry name" value="CD_POL_like"/>
    <property type="match status" value="1"/>
</dbReference>
<feature type="region of interest" description="Disordered" evidence="9">
    <location>
        <begin position="69"/>
        <end position="93"/>
    </location>
</feature>
<keyword evidence="5" id="KW-0255">Endonuclease</keyword>
<dbReference type="InterPro" id="IPR050951">
    <property type="entry name" value="Retrovirus_Pol_polyprotein"/>
</dbReference>
<gene>
    <name evidence="12" type="primary">T10P12.3</name>
</gene>
<dbReference type="InterPro" id="IPR041577">
    <property type="entry name" value="RT_RNaseH_2"/>
</dbReference>
<dbReference type="AlphaFoldDB" id="Q9XIG5"/>
<dbReference type="GO" id="GO:0003676">
    <property type="term" value="F:nucleic acid binding"/>
    <property type="evidence" value="ECO:0007669"/>
    <property type="project" value="InterPro"/>
</dbReference>
<evidence type="ECO:0000259" key="10">
    <source>
        <dbReference type="PROSITE" id="PS50013"/>
    </source>
</evidence>
<dbReference type="InterPro" id="IPR043128">
    <property type="entry name" value="Rev_trsase/Diguanyl_cyclase"/>
</dbReference>
<dbReference type="GO" id="GO:0008233">
    <property type="term" value="F:peptidase activity"/>
    <property type="evidence" value="ECO:0007669"/>
    <property type="project" value="UniProtKB-KW"/>
</dbReference>
<dbReference type="PROSITE" id="PS50013">
    <property type="entry name" value="CHROMO_2"/>
    <property type="match status" value="1"/>
</dbReference>
<dbReference type="PANTHER" id="PTHR37984">
    <property type="entry name" value="PROTEIN CBG26694"/>
    <property type="match status" value="1"/>
</dbReference>
<evidence type="ECO:0000313" key="12">
    <source>
        <dbReference type="EMBL" id="AAD39272.1"/>
    </source>
</evidence>
<dbReference type="GO" id="GO:0003964">
    <property type="term" value="F:RNA-directed DNA polymerase activity"/>
    <property type="evidence" value="ECO:0007669"/>
    <property type="project" value="UniProtKB-KW"/>
</dbReference>
<dbReference type="GO" id="GO:0006508">
    <property type="term" value="P:proteolysis"/>
    <property type="evidence" value="ECO:0007669"/>
    <property type="project" value="UniProtKB-KW"/>
</dbReference>
<dbReference type="PIR" id="H96498">
    <property type="entry name" value="H96498"/>
</dbReference>
<dbReference type="FunFam" id="3.30.70.270:FF:000020">
    <property type="entry name" value="Transposon Tf2-6 polyprotein-like Protein"/>
    <property type="match status" value="1"/>
</dbReference>
<dbReference type="InterPro" id="IPR000477">
    <property type="entry name" value="RT_dom"/>
</dbReference>
<evidence type="ECO:0000256" key="1">
    <source>
        <dbReference type="ARBA" id="ARBA00022670"/>
    </source>
</evidence>
<dbReference type="SUPFAM" id="SSF54160">
    <property type="entry name" value="Chromo domain-like"/>
    <property type="match status" value="1"/>
</dbReference>
<evidence type="ECO:0000256" key="5">
    <source>
        <dbReference type="ARBA" id="ARBA00022759"/>
    </source>
</evidence>
<dbReference type="InterPro" id="IPR001584">
    <property type="entry name" value="Integrase_cat-core"/>
</dbReference>
<sequence length="1264" mass="144920">MAVNAGMGKDSDRKRDFKKEEKEEDSDGERDFVGNFERLCEAKAQHEEKLENLDRLVRSVISTLERTEIRAGKASEQPHDFHQSPKVGSSSIHSRRAPMEDERYLDNLLPLDNCVGLLKKIEMPVLMGLILTNGFQLWREFFRVGRYHNDDKLNLVSLSLTEFEDLSTQVVGLDVSHLEKIFYNGLKPEMKEVIKMKESRGLPNQKVAVLRMESSAYYQMVSERGSKNVVAARTYNKSYTKPFLITSGAPVAHRSKLKLCADNNLEVMLGNGVSVHCSGVCKGVLFWLGGVEFGGNFMSLELGVVDVVLGVEWLETLAVPKLVEIHESDLTEGSLSLSSLATMEMLPVVEVVLSEFPTIFDIHIELPPFRGLEHSISLKPGVSSIIVRSYRYPHATNVVLEKMVEVMLVTGIIRPTTIPDKFPIPVIELLLDELHGAMIFSKIDLCSGYHQIRMKPEDIEKTAFHTLEGHYEFLVMSFGLTNAPATFQSSMNRISKKLLRKFVLVFFDHILIYSPSVESHVKHLREVLQLLADNKLYENMKKCSFGVQQVEYLGHIISAEGVVTDSTKTEAMHNWQVPSNLKQLRGFLGLTGYYIKFVRGYGSIAKTLTELLKRDKFLWLTMTQDAFEQVKQAMILAPVLGFPDFDKVFFLETDVFGTGVGAVLMQEKRRITYFSHDLTPREQLKSAYERELMAIVMDVLKWKHYLIGRKFKVHTDQRSLKFLLEQKEVNMEYQRWLTRLLGCDMDIVYKPGVANKAADGLSRIQHPVYALLLALTVPYVIQLQDLYKEIDEDEHIQSVIKQLHDNQLQGSHYQLVNGRLWYKQLLVFPKHSSFIPLILQEYRDTVWEDISVDFIEGLPTSGGVNVILVVVDRLSKAVYFLGLKHLFKAIDVANKFVSEVVKLYGFPKSIVSDRDRIFLGAVWKDMFKLSGTQLKHSTSYRPQTDGQTEVLNRCLETYLRCFTSSHPRAWHKYLAWVEFSFNTAYHSALKTSPFKVVYGRDPPSLVRFELGSTDNWDLEVQLKERDLMLEHIRANLQRAQEIMKRNADMKRRDVVFAVGDWVHLKLQPYRQRTVVRRPCYKLAAKFFGPFEIVERIGNVAYRINLPASSKIHNVFNVSQLKKVFGEQQVVQATNPPKLVEDEFLFPEKIVDISFTDKGNKEFLVKWQDRGVSENSWMPYKEFVQVFPQFKLEDKLIFLARSIDMIHEAYVRQRTGPRQHLRVEEGEDVAVTPPSLTIRRNSAKDPGFQVLGQFSSGHLPTRCTA</sequence>
<dbReference type="Pfam" id="PF00078">
    <property type="entry name" value="RVT_1"/>
    <property type="match status" value="1"/>
</dbReference>
<keyword evidence="7" id="KW-0695">RNA-directed DNA polymerase</keyword>
<protein>
    <submittedName>
        <fullName evidence="12">T10P12.3 protein</fullName>
    </submittedName>
</protein>
<dbReference type="Pfam" id="PF17919">
    <property type="entry name" value="RT_RNaseH_2"/>
    <property type="match status" value="1"/>
</dbReference>
<keyword evidence="4" id="KW-0540">Nuclease</keyword>
<dbReference type="CDD" id="cd01647">
    <property type="entry name" value="RT_LTR"/>
    <property type="match status" value="1"/>
</dbReference>
<evidence type="ECO:0000256" key="4">
    <source>
        <dbReference type="ARBA" id="ARBA00022722"/>
    </source>
</evidence>
<name>Q9XIG5_ARATH</name>